<dbReference type="Proteomes" id="UP000649617">
    <property type="component" value="Unassembled WGS sequence"/>
</dbReference>
<protein>
    <submittedName>
        <fullName evidence="2">BGLU42 protein</fullName>
    </submittedName>
</protein>
<dbReference type="EMBL" id="CAJNIZ010039613">
    <property type="protein sequence ID" value="CAE7592394.1"/>
    <property type="molecule type" value="Genomic_DNA"/>
</dbReference>
<gene>
    <name evidence="2" type="primary">BGLU42</name>
    <name evidence="2" type="ORF">SPIL2461_LOCUS15776</name>
</gene>
<reference evidence="2" key="1">
    <citation type="submission" date="2021-02" db="EMBL/GenBank/DDBJ databases">
        <authorList>
            <person name="Dougan E. K."/>
            <person name="Rhodes N."/>
            <person name="Thang M."/>
            <person name="Chan C."/>
        </authorList>
    </citation>
    <scope>NUCLEOTIDE SEQUENCE</scope>
</reference>
<evidence type="ECO:0000313" key="3">
    <source>
        <dbReference type="Proteomes" id="UP000649617"/>
    </source>
</evidence>
<evidence type="ECO:0000256" key="1">
    <source>
        <dbReference type="SAM" id="Phobius"/>
    </source>
</evidence>
<evidence type="ECO:0000313" key="2">
    <source>
        <dbReference type="EMBL" id="CAE7592394.1"/>
    </source>
</evidence>
<keyword evidence="1" id="KW-0472">Membrane</keyword>
<proteinExistence type="predicted"/>
<keyword evidence="3" id="KW-1185">Reference proteome</keyword>
<keyword evidence="1" id="KW-1133">Transmembrane helix</keyword>
<organism evidence="2 3">
    <name type="scientific">Symbiodinium pilosum</name>
    <name type="common">Dinoflagellate</name>
    <dbReference type="NCBI Taxonomy" id="2952"/>
    <lineage>
        <taxon>Eukaryota</taxon>
        <taxon>Sar</taxon>
        <taxon>Alveolata</taxon>
        <taxon>Dinophyceae</taxon>
        <taxon>Suessiales</taxon>
        <taxon>Symbiodiniaceae</taxon>
        <taxon>Symbiodinium</taxon>
    </lineage>
</organism>
<dbReference type="AlphaFoldDB" id="A0A812UQE5"/>
<sequence length="628" mass="70137">MSLQKIAEDACIWWHLPLIAVGVASLMVALGLFCSHRRAGKRLKLDNVMTCLYRDLWQEDEGTIELYTERLGKLGVSKAAVQEQVDEMRAAQSRQAGVSMRYLLSDSLAVLAAERTGKSDPSFIDMKDGFWLASNPIGQNLRCPRDGKPGCALVDWLPRLDRHQQTHVLSWTWQYRLTQVTSALQSYQPVAAVEEVFFFMCFFTHFGSRNLECSGDFNWWWTASTDYACQFSCGGYLLRLPLLPQWIKAKSGSELSVQGPCEEDAGDSLPVYGDRLASQVSPSDEEIRSTLQKMLETTATAPSGAAPLIPDRKQPKPQLVSQGWDAKCRIVAVKTLHALPDDPGSVVVVAHTDEELQEVLEWAAAASPTGPVACVDFFTQGPLQAGKAEGCDVLVRFPNSPAIVSKRAVLHLITDNGPKPISLEPKEEFQDLANSTPDKKEQALHSMPVVWWLLHFITIFTNNQFRIIVEESAVGSSDLEQVFETNLTRIGKMVALLDSWHEPVYLSRVWTVYEQFVASKLQIPVTFIMPEDSAISLRETVEHWKTGIAQITGSLRAVDAEHAKAWKPEDEEKVKSLIRQTVGFEQVHQHVTQTMIRWVSQAMKQHIHSLVEGVPDESPPVPQVIISL</sequence>
<name>A0A812UQE5_SYMPI</name>
<feature type="transmembrane region" description="Helical" evidence="1">
    <location>
        <begin position="12"/>
        <end position="34"/>
    </location>
</feature>
<comment type="caution">
    <text evidence="2">The sequence shown here is derived from an EMBL/GenBank/DDBJ whole genome shotgun (WGS) entry which is preliminary data.</text>
</comment>
<keyword evidence="1" id="KW-0812">Transmembrane</keyword>
<accession>A0A812UQE5</accession>